<comment type="caution">
    <text evidence="2">The sequence shown here is derived from an EMBL/GenBank/DDBJ whole genome shotgun (WGS) entry which is preliminary data.</text>
</comment>
<dbReference type="Proteomes" id="UP001172155">
    <property type="component" value="Unassembled WGS sequence"/>
</dbReference>
<dbReference type="PANTHER" id="PTHR10828">
    <property type="entry name" value="M-PHASE INDUCER PHOSPHATASE DUAL SPECIFICITY PHOSPHATASE CDC25"/>
    <property type="match status" value="1"/>
</dbReference>
<dbReference type="PROSITE" id="PS50206">
    <property type="entry name" value="RHODANESE_3"/>
    <property type="match status" value="1"/>
</dbReference>
<dbReference type="GO" id="GO:0004725">
    <property type="term" value="F:protein tyrosine phosphatase activity"/>
    <property type="evidence" value="ECO:0007669"/>
    <property type="project" value="TreeGrafter"/>
</dbReference>
<dbReference type="GO" id="GO:0005737">
    <property type="term" value="C:cytoplasm"/>
    <property type="evidence" value="ECO:0007669"/>
    <property type="project" value="TreeGrafter"/>
</dbReference>
<dbReference type="InterPro" id="IPR036873">
    <property type="entry name" value="Rhodanese-like_dom_sf"/>
</dbReference>
<evidence type="ECO:0000313" key="3">
    <source>
        <dbReference type="Proteomes" id="UP001172155"/>
    </source>
</evidence>
<dbReference type="EMBL" id="JAUKUD010000004">
    <property type="protein sequence ID" value="KAK0745477.1"/>
    <property type="molecule type" value="Genomic_DNA"/>
</dbReference>
<gene>
    <name evidence="2" type="ORF">B0T18DRAFT_463488</name>
</gene>
<evidence type="ECO:0000313" key="2">
    <source>
        <dbReference type="EMBL" id="KAK0745477.1"/>
    </source>
</evidence>
<dbReference type="Pfam" id="PF00581">
    <property type="entry name" value="Rhodanese"/>
    <property type="match status" value="1"/>
</dbReference>
<name>A0AA40EU66_9PEZI</name>
<proteinExistence type="predicted"/>
<evidence type="ECO:0000259" key="1">
    <source>
        <dbReference type="PROSITE" id="PS50206"/>
    </source>
</evidence>
<organism evidence="2 3">
    <name type="scientific">Schizothecium vesticola</name>
    <dbReference type="NCBI Taxonomy" id="314040"/>
    <lineage>
        <taxon>Eukaryota</taxon>
        <taxon>Fungi</taxon>
        <taxon>Dikarya</taxon>
        <taxon>Ascomycota</taxon>
        <taxon>Pezizomycotina</taxon>
        <taxon>Sordariomycetes</taxon>
        <taxon>Sordariomycetidae</taxon>
        <taxon>Sordariales</taxon>
        <taxon>Schizotheciaceae</taxon>
        <taxon>Schizothecium</taxon>
    </lineage>
</organism>
<dbReference type="SMART" id="SM00450">
    <property type="entry name" value="RHOD"/>
    <property type="match status" value="1"/>
</dbReference>
<dbReference type="AlphaFoldDB" id="A0AA40EU66"/>
<protein>
    <submittedName>
        <fullName evidence="2">Rhodanese-like domain-containing protein</fullName>
    </submittedName>
</protein>
<dbReference type="InterPro" id="IPR001763">
    <property type="entry name" value="Rhodanese-like_dom"/>
</dbReference>
<dbReference type="Gene3D" id="3.40.250.10">
    <property type="entry name" value="Rhodanese-like domain"/>
    <property type="match status" value="1"/>
</dbReference>
<keyword evidence="3" id="KW-1185">Reference proteome</keyword>
<dbReference type="GO" id="GO:0005634">
    <property type="term" value="C:nucleus"/>
    <property type="evidence" value="ECO:0007669"/>
    <property type="project" value="TreeGrafter"/>
</dbReference>
<dbReference type="SUPFAM" id="SSF52821">
    <property type="entry name" value="Rhodanese/Cell cycle control phosphatase"/>
    <property type="match status" value="1"/>
</dbReference>
<reference evidence="2" key="1">
    <citation type="submission" date="2023-06" db="EMBL/GenBank/DDBJ databases">
        <title>Genome-scale phylogeny and comparative genomics of the fungal order Sordariales.</title>
        <authorList>
            <consortium name="Lawrence Berkeley National Laboratory"/>
            <person name="Hensen N."/>
            <person name="Bonometti L."/>
            <person name="Westerberg I."/>
            <person name="Brannstrom I.O."/>
            <person name="Guillou S."/>
            <person name="Cros-Aarteil S."/>
            <person name="Calhoun S."/>
            <person name="Haridas S."/>
            <person name="Kuo A."/>
            <person name="Mondo S."/>
            <person name="Pangilinan J."/>
            <person name="Riley R."/>
            <person name="LaButti K."/>
            <person name="Andreopoulos B."/>
            <person name="Lipzen A."/>
            <person name="Chen C."/>
            <person name="Yanf M."/>
            <person name="Daum C."/>
            <person name="Ng V."/>
            <person name="Clum A."/>
            <person name="Steindorff A."/>
            <person name="Ohm R."/>
            <person name="Martin F."/>
            <person name="Silar P."/>
            <person name="Natvig D."/>
            <person name="Lalanne C."/>
            <person name="Gautier V."/>
            <person name="Ament-velasquez S.L."/>
            <person name="Kruys A."/>
            <person name="Hutchinson M.I."/>
            <person name="Powell A.J."/>
            <person name="Barry K."/>
            <person name="Miller A.N."/>
            <person name="Grigoriev I.V."/>
            <person name="Debuchy R."/>
            <person name="Gladieux P."/>
            <person name="Thoren M.H."/>
            <person name="Johannesson H."/>
        </authorList>
    </citation>
    <scope>NUCLEOTIDE SEQUENCE</scope>
    <source>
        <strain evidence="2">SMH3187-1</strain>
    </source>
</reference>
<dbReference type="PANTHER" id="PTHR10828:SF50">
    <property type="entry name" value="REDUCTASE (ARC2), PUTATIVE (AFU_ORTHOLOGUE AFUA_6G13400)-RELATED"/>
    <property type="match status" value="1"/>
</dbReference>
<accession>A0AA40EU66</accession>
<sequence>MTIPVHSHCLKMATRDDGTPWWTAFPEPKSQPEYIVAEEVAKLIEEEDEKGRTFLLVDVRRTDCTGGSVASSINLPAHSFFPTRKTVHELCTRAGIKNVIFYCGQSNGRGPRCAAWMKDYVEEAGGDLQSLVLTGGIKGWVKRYGGRMMDGYEEAVWER</sequence>
<feature type="domain" description="Rhodanese" evidence="1">
    <location>
        <begin position="50"/>
        <end position="149"/>
    </location>
</feature>